<accession>A0ABW5SHH0</accession>
<evidence type="ECO:0000313" key="8">
    <source>
        <dbReference type="EMBL" id="MFD2698045.1"/>
    </source>
</evidence>
<dbReference type="SMART" id="SM00702">
    <property type="entry name" value="P4Hc"/>
    <property type="match status" value="1"/>
</dbReference>
<dbReference type="PROSITE" id="PS51471">
    <property type="entry name" value="FE2OG_OXY"/>
    <property type="match status" value="1"/>
</dbReference>
<dbReference type="InterPro" id="IPR005123">
    <property type="entry name" value="Oxoglu/Fe-dep_dioxygenase_dom"/>
</dbReference>
<gene>
    <name evidence="8" type="ORF">ACFSQ0_08585</name>
</gene>
<dbReference type="SUPFAM" id="SSF51197">
    <property type="entry name" value="Clavaminate synthase-like"/>
    <property type="match status" value="1"/>
</dbReference>
<evidence type="ECO:0000256" key="1">
    <source>
        <dbReference type="ARBA" id="ARBA00001961"/>
    </source>
</evidence>
<evidence type="ECO:0000256" key="3">
    <source>
        <dbReference type="ARBA" id="ARBA00022896"/>
    </source>
</evidence>
<evidence type="ECO:0000256" key="6">
    <source>
        <dbReference type="ARBA" id="ARBA00023004"/>
    </source>
</evidence>
<reference evidence="9" key="1">
    <citation type="journal article" date="2019" name="Int. J. Syst. Evol. Microbiol.">
        <title>The Global Catalogue of Microorganisms (GCM) 10K type strain sequencing project: providing services to taxonomists for standard genome sequencing and annotation.</title>
        <authorList>
            <consortium name="The Broad Institute Genomics Platform"/>
            <consortium name="The Broad Institute Genome Sequencing Center for Infectious Disease"/>
            <person name="Wu L."/>
            <person name="Ma J."/>
        </authorList>
    </citation>
    <scope>NUCLEOTIDE SEQUENCE [LARGE SCALE GENOMIC DNA]</scope>
    <source>
        <strain evidence="9">KCTC 42255</strain>
    </source>
</reference>
<comment type="cofactor">
    <cofactor evidence="1">
        <name>L-ascorbate</name>
        <dbReference type="ChEBI" id="CHEBI:38290"/>
    </cofactor>
</comment>
<sequence>MLNTTELFEQLDFQENPQFEKIIANLVGQQYSIVDGFFNESEVNTLRKRLLELYDQEQFKKSAIGNKTNELIEKEIRGDFILWIDEAQASHQAEQVFFNKINNLVHYLNKTCFLGILHKEFHFAVYPKGTYYQRHLDTFMNDQRRKLSVVCYLNDSTWRSENGGELIIYTPNGEVSVVPKPGRLVVFESQVLEHEVKKVTHDKRLSITGWLKTR</sequence>
<dbReference type="Proteomes" id="UP001597357">
    <property type="component" value="Unassembled WGS sequence"/>
</dbReference>
<proteinExistence type="predicted"/>
<keyword evidence="2" id="KW-0479">Metal-binding</keyword>
<name>A0ABW5SHH0_9FLAO</name>
<keyword evidence="4" id="KW-0223">Dioxygenase</keyword>
<dbReference type="Pfam" id="PF13640">
    <property type="entry name" value="2OG-FeII_Oxy_3"/>
    <property type="match status" value="1"/>
</dbReference>
<keyword evidence="9" id="KW-1185">Reference proteome</keyword>
<evidence type="ECO:0000259" key="7">
    <source>
        <dbReference type="PROSITE" id="PS51471"/>
    </source>
</evidence>
<evidence type="ECO:0000256" key="5">
    <source>
        <dbReference type="ARBA" id="ARBA00023002"/>
    </source>
</evidence>
<dbReference type="InterPro" id="IPR006620">
    <property type="entry name" value="Pro_4_hyd_alph"/>
</dbReference>
<organism evidence="8 9">
    <name type="scientific">Mesonia sediminis</name>
    <dbReference type="NCBI Taxonomy" id="1703946"/>
    <lineage>
        <taxon>Bacteria</taxon>
        <taxon>Pseudomonadati</taxon>
        <taxon>Bacteroidota</taxon>
        <taxon>Flavobacteriia</taxon>
        <taxon>Flavobacteriales</taxon>
        <taxon>Flavobacteriaceae</taxon>
        <taxon>Mesonia</taxon>
    </lineage>
</organism>
<dbReference type="InterPro" id="IPR051559">
    <property type="entry name" value="HIF_prolyl_hydroxylases"/>
</dbReference>
<evidence type="ECO:0000256" key="2">
    <source>
        <dbReference type="ARBA" id="ARBA00022723"/>
    </source>
</evidence>
<evidence type="ECO:0000256" key="4">
    <source>
        <dbReference type="ARBA" id="ARBA00022964"/>
    </source>
</evidence>
<dbReference type="PANTHER" id="PTHR12907:SF26">
    <property type="entry name" value="HIF PROLYL HYDROXYLASE, ISOFORM C"/>
    <property type="match status" value="1"/>
</dbReference>
<dbReference type="RefSeq" id="WP_379048810.1">
    <property type="nucleotide sequence ID" value="NZ_JBHULZ010000041.1"/>
</dbReference>
<feature type="domain" description="Fe2OG dioxygenase" evidence="7">
    <location>
        <begin position="112"/>
        <end position="213"/>
    </location>
</feature>
<dbReference type="Gene3D" id="2.60.120.620">
    <property type="entry name" value="q2cbj1_9rhob like domain"/>
    <property type="match status" value="1"/>
</dbReference>
<comment type="caution">
    <text evidence="8">The sequence shown here is derived from an EMBL/GenBank/DDBJ whole genome shotgun (WGS) entry which is preliminary data.</text>
</comment>
<dbReference type="InterPro" id="IPR044862">
    <property type="entry name" value="Pro_4_hyd_alph_FE2OG_OXY"/>
</dbReference>
<dbReference type="PANTHER" id="PTHR12907">
    <property type="entry name" value="EGL NINE HOMOLOG-RELATED"/>
    <property type="match status" value="1"/>
</dbReference>
<dbReference type="EMBL" id="JBHULZ010000041">
    <property type="protein sequence ID" value="MFD2698045.1"/>
    <property type="molecule type" value="Genomic_DNA"/>
</dbReference>
<evidence type="ECO:0000313" key="9">
    <source>
        <dbReference type="Proteomes" id="UP001597357"/>
    </source>
</evidence>
<keyword evidence="6" id="KW-0408">Iron</keyword>
<keyword evidence="5" id="KW-0560">Oxidoreductase</keyword>
<protein>
    <submittedName>
        <fullName evidence="8">2OG-Fe(II) oxygenase</fullName>
    </submittedName>
</protein>
<keyword evidence="3" id="KW-0847">Vitamin C</keyword>